<gene>
    <name evidence="1" type="ORF">SDENCHOL_10661</name>
</gene>
<evidence type="ECO:0008006" key="3">
    <source>
        <dbReference type="Google" id="ProtNLM"/>
    </source>
</evidence>
<proteinExistence type="predicted"/>
<evidence type="ECO:0000313" key="1">
    <source>
        <dbReference type="EMBL" id="SMB22682.1"/>
    </source>
</evidence>
<reference evidence="1" key="1">
    <citation type="submission" date="2017-03" db="EMBL/GenBank/DDBJ databases">
        <authorList>
            <consortium name="AG Boll"/>
        </authorList>
    </citation>
    <scope>NUCLEOTIDE SEQUENCE [LARGE SCALE GENOMIC DNA]</scope>
    <source>
        <strain evidence="1">Chol</strain>
    </source>
</reference>
<dbReference type="Proteomes" id="UP000242886">
    <property type="component" value="Chromosome SDENCHOL"/>
</dbReference>
<organism evidence="1 2">
    <name type="scientific">Sterolibacterium denitrificans</name>
    <dbReference type="NCBI Taxonomy" id="157592"/>
    <lineage>
        <taxon>Bacteria</taxon>
        <taxon>Pseudomonadati</taxon>
        <taxon>Pseudomonadota</taxon>
        <taxon>Betaproteobacteria</taxon>
        <taxon>Nitrosomonadales</taxon>
        <taxon>Sterolibacteriaceae</taxon>
        <taxon>Sterolibacterium</taxon>
    </lineage>
</organism>
<name>A0A7Z7HPF8_9PROT</name>
<dbReference type="InterPro" id="IPR021312">
    <property type="entry name" value="DUF2889"/>
</dbReference>
<protein>
    <recommendedName>
        <fullName evidence="3">DUF2889 domain-containing protein</fullName>
    </recommendedName>
</protein>
<dbReference type="AlphaFoldDB" id="A0A7Z7HPF8"/>
<evidence type="ECO:0000313" key="2">
    <source>
        <dbReference type="Proteomes" id="UP000242886"/>
    </source>
</evidence>
<sequence>MGTPNTNYGSGVFRRRLHWQATPGCVAVALEDSNHGFRLRLRHDGRQITAVEAEPVRHPFTTCPEAVSNVQQISGLALADAAGLRARLPQATNCTHLVDMALLAASHAGAARQERHYDIAVADERDGLTAARITCDGQPIHAWTIRNHVIETPAELAGRPVMRGFYAWAAAQFGETNDLALEAAQLLQRGYFVAQARRSVYLPVERYPARSDGMTVGACYSYNTGAVERALRIHGSVRDYSKSAERLLQFDGTAPCGNPTVRQAQEEKN</sequence>
<accession>A0A7Z7HPF8</accession>
<dbReference type="Pfam" id="PF11136">
    <property type="entry name" value="DUF2889"/>
    <property type="match status" value="1"/>
</dbReference>
<dbReference type="EMBL" id="LT837803">
    <property type="protein sequence ID" value="SMB22682.1"/>
    <property type="molecule type" value="Genomic_DNA"/>
</dbReference>
<dbReference type="RefSeq" id="WP_154716041.1">
    <property type="nucleotide sequence ID" value="NZ_LT837803.1"/>
</dbReference>
<keyword evidence="2" id="KW-1185">Reference proteome</keyword>